<evidence type="ECO:0000256" key="11">
    <source>
        <dbReference type="ARBA" id="ARBA00023002"/>
    </source>
</evidence>
<dbReference type="GO" id="GO:0005634">
    <property type="term" value="C:nucleus"/>
    <property type="evidence" value="ECO:0007669"/>
    <property type="project" value="UniProtKB-SubCell"/>
</dbReference>
<dbReference type="GO" id="GO:0030060">
    <property type="term" value="F:L-malate dehydrogenase (NAD+) activity"/>
    <property type="evidence" value="ECO:0007669"/>
    <property type="project" value="UniProtKB-EC"/>
</dbReference>
<dbReference type="GO" id="GO:0000786">
    <property type="term" value="C:nucleosome"/>
    <property type="evidence" value="ECO:0007669"/>
    <property type="project" value="UniProtKB-KW"/>
</dbReference>
<comment type="catalytic activity">
    <reaction evidence="17">
        <text>(S)-malate + NAD(+) = oxaloacetate + NADH + H(+)</text>
        <dbReference type="Rhea" id="RHEA:21432"/>
        <dbReference type="ChEBI" id="CHEBI:15378"/>
        <dbReference type="ChEBI" id="CHEBI:15589"/>
        <dbReference type="ChEBI" id="CHEBI:16452"/>
        <dbReference type="ChEBI" id="CHEBI:57540"/>
        <dbReference type="ChEBI" id="CHEBI:57945"/>
        <dbReference type="EC" id="1.1.1.37"/>
    </reaction>
</comment>
<evidence type="ECO:0000256" key="15">
    <source>
        <dbReference type="ARBA" id="ARBA00023242"/>
    </source>
</evidence>
<keyword evidence="14" id="KW-0576">Peroxisome</keyword>
<evidence type="ECO:0000256" key="12">
    <source>
        <dbReference type="ARBA" id="ARBA00023027"/>
    </source>
</evidence>
<comment type="similarity">
    <text evidence="5">Belongs to the histone H2A family.</text>
</comment>
<reference evidence="21 22" key="1">
    <citation type="journal article" date="2024" name="Nat. Commun.">
        <title>Phylogenomics reveals the evolutionary origins of lichenization in chlorophyte algae.</title>
        <authorList>
            <person name="Puginier C."/>
            <person name="Libourel C."/>
            <person name="Otte J."/>
            <person name="Skaloud P."/>
            <person name="Haon M."/>
            <person name="Grisel S."/>
            <person name="Petersen M."/>
            <person name="Berrin J.G."/>
            <person name="Delaux P.M."/>
            <person name="Dal Grande F."/>
            <person name="Keller J."/>
        </authorList>
    </citation>
    <scope>NUCLEOTIDE SEQUENCE [LARGE SCALE GENOMIC DNA]</scope>
    <source>
        <strain evidence="21 22">SAG 245.80</strain>
    </source>
</reference>
<dbReference type="InterPro" id="IPR009072">
    <property type="entry name" value="Histone-fold"/>
</dbReference>
<dbReference type="GO" id="GO:0046982">
    <property type="term" value="F:protein heterodimerization activity"/>
    <property type="evidence" value="ECO:0007669"/>
    <property type="project" value="InterPro"/>
</dbReference>
<keyword evidence="15" id="KW-0539">Nucleus</keyword>
<dbReference type="SMART" id="SM00414">
    <property type="entry name" value="H2A"/>
    <property type="match status" value="1"/>
</dbReference>
<comment type="caution">
    <text evidence="21">The sequence shown here is derived from an EMBL/GenBank/DDBJ whole genome shotgun (WGS) entry which is preliminary data.</text>
</comment>
<keyword evidence="11" id="KW-0560">Oxidoreductase</keyword>
<keyword evidence="10" id="KW-0816">Tricarboxylic acid cycle</keyword>
<evidence type="ECO:0000256" key="4">
    <source>
        <dbReference type="ARBA" id="ARBA00008824"/>
    </source>
</evidence>
<evidence type="ECO:0000259" key="20">
    <source>
        <dbReference type="Pfam" id="PF02866"/>
    </source>
</evidence>
<keyword evidence="8" id="KW-0329">Glyoxylate bypass</keyword>
<dbReference type="CDD" id="cd01337">
    <property type="entry name" value="MDH_glyoxysomal_mitochondrial"/>
    <property type="match status" value="1"/>
</dbReference>
<dbReference type="GO" id="GO:0005777">
    <property type="term" value="C:peroxisome"/>
    <property type="evidence" value="ECO:0007669"/>
    <property type="project" value="UniProtKB-SubCell"/>
</dbReference>
<sequence>MSGRGKGKTSKKAVSRSSKAGLQFPVGRIARYLKKGKYATRVGAGAPVYLAAVLEYLAAEILELAGNAARDNKKTRIVPRHIQLAVRNDEELSKLLSGVTIAAEFAALSSKADRVARISAHFAADIAAVPAVSPQPTQASEGSLAKVAVLGAAGGIGQPLALLLKTFPQVGELSLYDIVGTEGVGADLSHINTSAKVRSYVGADKLPAALYGSDLVLIPAGVPRKPGMTRDDLFNINAGIVKALCEAIAKNCPKAWVAIISNPVNSTVPIAAEVFKRAGTYDPRRLLGVTKLDVLRANAFVAEAAGLRPERVAVPVVGGHAGVTILPLFSQATPRVNLPADKAEALTARIQDAGTEVVKAKAGKGSATLSMAYAAAEFAGSCLRALAGEPGVVECAYVESHLTELPFFASPVRLGRNGIEEFLPLGRLNELESRGMEALKAELVASIQKGIDFVRKGA</sequence>
<dbReference type="PROSITE" id="PS00046">
    <property type="entry name" value="HISTONE_H2A"/>
    <property type="match status" value="1"/>
</dbReference>
<comment type="subunit">
    <text evidence="6">Homodimer.</text>
</comment>
<evidence type="ECO:0000256" key="2">
    <source>
        <dbReference type="ARBA" id="ARBA00004275"/>
    </source>
</evidence>
<evidence type="ECO:0000256" key="14">
    <source>
        <dbReference type="ARBA" id="ARBA00023140"/>
    </source>
</evidence>
<dbReference type="AlphaFoldDB" id="A0AAW1RUD6"/>
<accession>A0AAW1RUD6</accession>
<dbReference type="InterPro" id="IPR007125">
    <property type="entry name" value="H2A/H2B/H3"/>
</dbReference>
<dbReference type="Pfam" id="PF00125">
    <property type="entry name" value="Histone"/>
    <property type="match status" value="1"/>
</dbReference>
<dbReference type="Gene3D" id="3.40.50.720">
    <property type="entry name" value="NAD(P)-binding Rossmann-like Domain"/>
    <property type="match status" value="1"/>
</dbReference>
<evidence type="ECO:0000256" key="13">
    <source>
        <dbReference type="ARBA" id="ARBA00023125"/>
    </source>
</evidence>
<keyword evidence="13" id="KW-0238">DNA-binding</keyword>
<evidence type="ECO:0000313" key="22">
    <source>
        <dbReference type="Proteomes" id="UP001445335"/>
    </source>
</evidence>
<name>A0AAW1RUD6_9CHLO</name>
<dbReference type="Gene3D" id="1.10.20.10">
    <property type="entry name" value="Histone, subunit A"/>
    <property type="match status" value="1"/>
</dbReference>
<dbReference type="InterPro" id="IPR001236">
    <property type="entry name" value="Lactate/malate_DH_N"/>
</dbReference>
<evidence type="ECO:0000256" key="16">
    <source>
        <dbReference type="ARBA" id="ARBA00023269"/>
    </source>
</evidence>
<evidence type="ECO:0000256" key="9">
    <source>
        <dbReference type="ARBA" id="ARBA00022454"/>
    </source>
</evidence>
<dbReference type="SUPFAM" id="SSF51735">
    <property type="entry name" value="NAD(P)-binding Rossmann-fold domains"/>
    <property type="match status" value="1"/>
</dbReference>
<dbReference type="InterPro" id="IPR032458">
    <property type="entry name" value="Histone_H2A_CS"/>
</dbReference>
<dbReference type="PANTHER" id="PTHR11540:SF71">
    <property type="entry name" value="MALATE DEHYDROGENASE 1, PEROXISOMAL"/>
    <property type="match status" value="1"/>
</dbReference>
<dbReference type="InterPro" id="IPR036291">
    <property type="entry name" value="NAD(P)-bd_dom_sf"/>
</dbReference>
<dbReference type="InterPro" id="IPR015955">
    <property type="entry name" value="Lactate_DH/Glyco_Ohase_4_C"/>
</dbReference>
<dbReference type="GO" id="GO:0006099">
    <property type="term" value="P:tricarboxylic acid cycle"/>
    <property type="evidence" value="ECO:0007669"/>
    <property type="project" value="UniProtKB-KW"/>
</dbReference>
<evidence type="ECO:0000256" key="6">
    <source>
        <dbReference type="ARBA" id="ARBA00011738"/>
    </source>
</evidence>
<feature type="domain" description="Lactate/malate dehydrogenase C-terminal" evidence="20">
    <location>
        <begin position="290"/>
        <end position="453"/>
    </location>
</feature>
<dbReference type="GO" id="GO:0009507">
    <property type="term" value="C:chloroplast"/>
    <property type="evidence" value="ECO:0007669"/>
    <property type="project" value="TreeGrafter"/>
</dbReference>
<dbReference type="InterPro" id="IPR001252">
    <property type="entry name" value="Malate_DH_AS"/>
</dbReference>
<evidence type="ECO:0000256" key="8">
    <source>
        <dbReference type="ARBA" id="ARBA00022435"/>
    </source>
</evidence>
<feature type="domain" description="Core Histone H2A/H2B/H3" evidence="19">
    <location>
        <begin position="8"/>
        <end position="87"/>
    </location>
</feature>
<evidence type="ECO:0000256" key="1">
    <source>
        <dbReference type="ARBA" id="ARBA00004123"/>
    </source>
</evidence>
<comment type="subcellular location">
    <subcellularLocation>
        <location evidence="3">Chromosome</location>
    </subcellularLocation>
    <subcellularLocation>
        <location evidence="1">Nucleus</location>
    </subcellularLocation>
    <subcellularLocation>
        <location evidence="2">Peroxisome</location>
    </subcellularLocation>
</comment>
<dbReference type="GO" id="GO:0006108">
    <property type="term" value="P:malate metabolic process"/>
    <property type="evidence" value="ECO:0007669"/>
    <property type="project" value="InterPro"/>
</dbReference>
<dbReference type="Proteomes" id="UP001445335">
    <property type="component" value="Unassembled WGS sequence"/>
</dbReference>
<dbReference type="PANTHER" id="PTHR11540">
    <property type="entry name" value="MALATE AND LACTATE DEHYDROGENASE"/>
    <property type="match status" value="1"/>
</dbReference>
<dbReference type="FunFam" id="1.10.20.10:FF:000103">
    <property type="entry name" value="Histone H2A type 1"/>
    <property type="match status" value="1"/>
</dbReference>
<dbReference type="PRINTS" id="PR00620">
    <property type="entry name" value="HISTONEH2A"/>
</dbReference>
<dbReference type="NCBIfam" id="TIGR01772">
    <property type="entry name" value="MDH_euk_gproteo"/>
    <property type="match status" value="1"/>
</dbReference>
<dbReference type="InterPro" id="IPR022383">
    <property type="entry name" value="Lactate/malate_DH_C"/>
</dbReference>
<dbReference type="CDD" id="cd00074">
    <property type="entry name" value="HFD_H2A"/>
    <property type="match status" value="1"/>
</dbReference>
<feature type="domain" description="Lactate/malate dehydrogenase N-terminal" evidence="18">
    <location>
        <begin position="146"/>
        <end position="288"/>
    </location>
</feature>
<dbReference type="GO" id="GO:0006097">
    <property type="term" value="P:glyoxylate cycle"/>
    <property type="evidence" value="ECO:0007669"/>
    <property type="project" value="UniProtKB-KW"/>
</dbReference>
<gene>
    <name evidence="21" type="ORF">WJX81_006302</name>
</gene>
<evidence type="ECO:0000256" key="3">
    <source>
        <dbReference type="ARBA" id="ARBA00004286"/>
    </source>
</evidence>
<dbReference type="EC" id="1.1.1.37" evidence="7"/>
<dbReference type="Pfam" id="PF02866">
    <property type="entry name" value="Ldh_1_C"/>
    <property type="match status" value="1"/>
</dbReference>
<evidence type="ECO:0000256" key="7">
    <source>
        <dbReference type="ARBA" id="ARBA00012995"/>
    </source>
</evidence>
<organism evidence="21 22">
    <name type="scientific">Elliptochloris bilobata</name>
    <dbReference type="NCBI Taxonomy" id="381761"/>
    <lineage>
        <taxon>Eukaryota</taxon>
        <taxon>Viridiplantae</taxon>
        <taxon>Chlorophyta</taxon>
        <taxon>core chlorophytes</taxon>
        <taxon>Trebouxiophyceae</taxon>
        <taxon>Trebouxiophyceae incertae sedis</taxon>
        <taxon>Elliptochloris clade</taxon>
        <taxon>Elliptochloris</taxon>
    </lineage>
</organism>
<keyword evidence="16" id="KW-0544">Nucleosome core</keyword>
<protein>
    <recommendedName>
        <fullName evidence="7">malate dehydrogenase</fullName>
        <ecNumber evidence="7">1.1.1.37</ecNumber>
    </recommendedName>
</protein>
<dbReference type="GO" id="GO:0003677">
    <property type="term" value="F:DNA binding"/>
    <property type="evidence" value="ECO:0007669"/>
    <property type="project" value="UniProtKB-KW"/>
</dbReference>
<dbReference type="SUPFAM" id="SSF56327">
    <property type="entry name" value="LDH C-terminal domain-like"/>
    <property type="match status" value="1"/>
</dbReference>
<dbReference type="FunFam" id="3.90.110.10:FF:000001">
    <property type="entry name" value="Malate dehydrogenase"/>
    <property type="match status" value="1"/>
</dbReference>
<evidence type="ECO:0000256" key="17">
    <source>
        <dbReference type="ARBA" id="ARBA00048313"/>
    </source>
</evidence>
<dbReference type="SUPFAM" id="SSF47113">
    <property type="entry name" value="Histone-fold"/>
    <property type="match status" value="1"/>
</dbReference>
<dbReference type="Gene3D" id="3.90.110.10">
    <property type="entry name" value="Lactate dehydrogenase/glycoside hydrolase, family 4, C-terminal"/>
    <property type="match status" value="1"/>
</dbReference>
<evidence type="ECO:0000256" key="5">
    <source>
        <dbReference type="ARBA" id="ARBA00010691"/>
    </source>
</evidence>
<dbReference type="FunFam" id="3.40.50.720:FF:000013">
    <property type="entry name" value="Malate dehydrogenase"/>
    <property type="match status" value="1"/>
</dbReference>
<keyword evidence="22" id="KW-1185">Reference proteome</keyword>
<comment type="similarity">
    <text evidence="4">Belongs to the LDH/MDH superfamily. MDH type 1 family.</text>
</comment>
<evidence type="ECO:0000256" key="10">
    <source>
        <dbReference type="ARBA" id="ARBA00022532"/>
    </source>
</evidence>
<dbReference type="PROSITE" id="PS00068">
    <property type="entry name" value="MDH"/>
    <property type="match status" value="1"/>
</dbReference>
<dbReference type="Pfam" id="PF00056">
    <property type="entry name" value="Ldh_1_N"/>
    <property type="match status" value="1"/>
</dbReference>
<evidence type="ECO:0000259" key="18">
    <source>
        <dbReference type="Pfam" id="PF00056"/>
    </source>
</evidence>
<dbReference type="EMBL" id="JALJOU010000022">
    <property type="protein sequence ID" value="KAK9837324.1"/>
    <property type="molecule type" value="Genomic_DNA"/>
</dbReference>
<dbReference type="InterPro" id="IPR002119">
    <property type="entry name" value="Histone_H2A"/>
</dbReference>
<evidence type="ECO:0000313" key="21">
    <source>
        <dbReference type="EMBL" id="KAK9837324.1"/>
    </source>
</evidence>
<keyword evidence="9" id="KW-0158">Chromosome</keyword>
<proteinExistence type="inferred from homology"/>
<dbReference type="GO" id="GO:0030527">
    <property type="term" value="F:structural constituent of chromatin"/>
    <property type="evidence" value="ECO:0007669"/>
    <property type="project" value="InterPro"/>
</dbReference>
<keyword evidence="12" id="KW-0520">NAD</keyword>
<dbReference type="InterPro" id="IPR010097">
    <property type="entry name" value="Malate_DH_type1"/>
</dbReference>
<evidence type="ECO:0000259" key="19">
    <source>
        <dbReference type="Pfam" id="PF00125"/>
    </source>
</evidence>